<keyword evidence="2" id="KW-1185">Reference proteome</keyword>
<dbReference type="Proteomes" id="UP001519460">
    <property type="component" value="Unassembled WGS sequence"/>
</dbReference>
<gene>
    <name evidence="1" type="ORF">BaRGS_00032241</name>
</gene>
<name>A0ABD0JNX5_9CAEN</name>
<protein>
    <submittedName>
        <fullName evidence="1">Uncharacterized protein</fullName>
    </submittedName>
</protein>
<accession>A0ABD0JNX5</accession>
<organism evidence="1 2">
    <name type="scientific">Batillaria attramentaria</name>
    <dbReference type="NCBI Taxonomy" id="370345"/>
    <lineage>
        <taxon>Eukaryota</taxon>
        <taxon>Metazoa</taxon>
        <taxon>Spiralia</taxon>
        <taxon>Lophotrochozoa</taxon>
        <taxon>Mollusca</taxon>
        <taxon>Gastropoda</taxon>
        <taxon>Caenogastropoda</taxon>
        <taxon>Sorbeoconcha</taxon>
        <taxon>Cerithioidea</taxon>
        <taxon>Batillariidae</taxon>
        <taxon>Batillaria</taxon>
    </lineage>
</organism>
<dbReference type="AlphaFoldDB" id="A0ABD0JNX5"/>
<proteinExistence type="predicted"/>
<evidence type="ECO:0000313" key="1">
    <source>
        <dbReference type="EMBL" id="KAK7476493.1"/>
    </source>
</evidence>
<dbReference type="EMBL" id="JACVVK020000374">
    <property type="protein sequence ID" value="KAK7476493.1"/>
    <property type="molecule type" value="Genomic_DNA"/>
</dbReference>
<comment type="caution">
    <text evidence="1">The sequence shown here is derived from an EMBL/GenBank/DDBJ whole genome shotgun (WGS) entry which is preliminary data.</text>
</comment>
<evidence type="ECO:0000313" key="2">
    <source>
        <dbReference type="Proteomes" id="UP001519460"/>
    </source>
</evidence>
<reference evidence="1 2" key="1">
    <citation type="journal article" date="2023" name="Sci. Data">
        <title>Genome assembly of the Korean intertidal mud-creeper Batillaria attramentaria.</title>
        <authorList>
            <person name="Patra A.K."/>
            <person name="Ho P.T."/>
            <person name="Jun S."/>
            <person name="Lee S.J."/>
            <person name="Kim Y."/>
            <person name="Won Y.J."/>
        </authorList>
    </citation>
    <scope>NUCLEOTIDE SEQUENCE [LARGE SCALE GENOMIC DNA]</scope>
    <source>
        <strain evidence="1">Wonlab-2016</strain>
    </source>
</reference>
<sequence>MGENISAVSSTMVMGENISAVSGTAVAGVNISAVSGTMVMGQNTSAVSGTVVTAGNSTNSMVTVFHKSADSAMVVMVCTYRATSVGHSGCGHYESGTEVLIKQHKFDFKRGFIHEAL</sequence>